<accession>A0A1H6ERI5</accession>
<sequence length="138" mass="14334">MSRADEGGGPPPPGLELAKDFPGLGPGGGGPTVDHTAVRDAISRLRKNLDPVYGSPQPNMSATWSGPGTVAQTAGLGNVGPESTGKWEVANNFGGNVEQAYKAFIDSYSELVEYVEKWAGAVETAITNYEKGHKDSSA</sequence>
<dbReference type="AlphaFoldDB" id="A0A1H6ERI5"/>
<proteinExistence type="predicted"/>
<organism evidence="2 3">
    <name type="scientific">Nonomuraea solani</name>
    <dbReference type="NCBI Taxonomy" id="1144553"/>
    <lineage>
        <taxon>Bacteria</taxon>
        <taxon>Bacillati</taxon>
        <taxon>Actinomycetota</taxon>
        <taxon>Actinomycetes</taxon>
        <taxon>Streptosporangiales</taxon>
        <taxon>Streptosporangiaceae</taxon>
        <taxon>Nonomuraea</taxon>
    </lineage>
</organism>
<evidence type="ECO:0000313" key="2">
    <source>
        <dbReference type="EMBL" id="SEG99439.1"/>
    </source>
</evidence>
<feature type="region of interest" description="Disordered" evidence="1">
    <location>
        <begin position="1"/>
        <end position="34"/>
    </location>
</feature>
<name>A0A1H6ERI5_9ACTN</name>
<dbReference type="OrthoDB" id="3535027at2"/>
<reference evidence="2 3" key="1">
    <citation type="submission" date="2016-10" db="EMBL/GenBank/DDBJ databases">
        <authorList>
            <person name="de Groot N.N."/>
        </authorList>
    </citation>
    <scope>NUCLEOTIDE SEQUENCE [LARGE SCALE GENOMIC DNA]</scope>
    <source>
        <strain evidence="2 3">CGMCC 4.7037</strain>
    </source>
</reference>
<dbReference type="EMBL" id="FNVT01000013">
    <property type="protein sequence ID" value="SEG99439.1"/>
    <property type="molecule type" value="Genomic_DNA"/>
</dbReference>
<dbReference type="RefSeq" id="WP_103960658.1">
    <property type="nucleotide sequence ID" value="NZ_FNVT01000013.1"/>
</dbReference>
<protein>
    <submittedName>
        <fullName evidence="2">Uncharacterized protein</fullName>
    </submittedName>
</protein>
<dbReference type="Proteomes" id="UP000236732">
    <property type="component" value="Unassembled WGS sequence"/>
</dbReference>
<feature type="region of interest" description="Disordered" evidence="1">
    <location>
        <begin position="49"/>
        <end position="69"/>
    </location>
</feature>
<feature type="compositionally biased region" description="Polar residues" evidence="1">
    <location>
        <begin position="56"/>
        <end position="69"/>
    </location>
</feature>
<keyword evidence="3" id="KW-1185">Reference proteome</keyword>
<gene>
    <name evidence="2" type="ORF">SAMN05444920_11342</name>
</gene>
<evidence type="ECO:0000313" key="3">
    <source>
        <dbReference type="Proteomes" id="UP000236732"/>
    </source>
</evidence>
<evidence type="ECO:0000256" key="1">
    <source>
        <dbReference type="SAM" id="MobiDB-lite"/>
    </source>
</evidence>